<dbReference type="Gramene" id="A03p03350.2_BraZ1">
    <property type="protein sequence ID" value="A03p03350.2_BraZ1.CDS.1"/>
    <property type="gene ID" value="A03g03350.2_BraZ1"/>
</dbReference>
<feature type="non-terminal residue" evidence="1">
    <location>
        <position position="1"/>
    </location>
</feature>
<name>A0A8D9DKH4_BRACM</name>
<proteinExistence type="predicted"/>
<gene>
    <name evidence="1" type="ORF">BRAPAZ1V2_A03P03350.2</name>
</gene>
<evidence type="ECO:0000313" key="2">
    <source>
        <dbReference type="Proteomes" id="UP000694005"/>
    </source>
</evidence>
<dbReference type="EMBL" id="LS974619">
    <property type="protein sequence ID" value="CAG7878992.1"/>
    <property type="molecule type" value="Genomic_DNA"/>
</dbReference>
<sequence length="59" mass="6755">LLSFFSGNKKKQNMTPCLNSQKVNETQRVLDNQNFTIASSTIFLKTEHITSFNSLYKPT</sequence>
<dbReference type="Proteomes" id="UP000694005">
    <property type="component" value="Chromosome A03"/>
</dbReference>
<accession>A0A8D9DKH4</accession>
<reference evidence="1 2" key="1">
    <citation type="submission" date="2021-07" db="EMBL/GenBank/DDBJ databases">
        <authorList>
            <consortium name="Genoscope - CEA"/>
            <person name="William W."/>
        </authorList>
    </citation>
    <scope>NUCLEOTIDE SEQUENCE [LARGE SCALE GENOMIC DNA]</scope>
</reference>
<organism evidence="1 2">
    <name type="scientific">Brassica campestris</name>
    <name type="common">Field mustard</name>
    <dbReference type="NCBI Taxonomy" id="3711"/>
    <lineage>
        <taxon>Eukaryota</taxon>
        <taxon>Viridiplantae</taxon>
        <taxon>Streptophyta</taxon>
        <taxon>Embryophyta</taxon>
        <taxon>Tracheophyta</taxon>
        <taxon>Spermatophyta</taxon>
        <taxon>Magnoliopsida</taxon>
        <taxon>eudicotyledons</taxon>
        <taxon>Gunneridae</taxon>
        <taxon>Pentapetalae</taxon>
        <taxon>rosids</taxon>
        <taxon>malvids</taxon>
        <taxon>Brassicales</taxon>
        <taxon>Brassicaceae</taxon>
        <taxon>Brassiceae</taxon>
        <taxon>Brassica</taxon>
    </lineage>
</organism>
<dbReference type="AlphaFoldDB" id="A0A8D9DKH4"/>
<evidence type="ECO:0000313" key="1">
    <source>
        <dbReference type="EMBL" id="CAG7878992.1"/>
    </source>
</evidence>
<protein>
    <submittedName>
        <fullName evidence="1">Uncharacterized protein</fullName>
    </submittedName>
</protein>